<feature type="transmembrane region" description="Helical" evidence="1">
    <location>
        <begin position="12"/>
        <end position="33"/>
    </location>
</feature>
<keyword evidence="1" id="KW-1133">Transmembrane helix</keyword>
<organism evidence="2">
    <name type="scientific">Rhizophora mucronata</name>
    <name type="common">Asiatic mangrove</name>
    <dbReference type="NCBI Taxonomy" id="61149"/>
    <lineage>
        <taxon>Eukaryota</taxon>
        <taxon>Viridiplantae</taxon>
        <taxon>Streptophyta</taxon>
        <taxon>Embryophyta</taxon>
        <taxon>Tracheophyta</taxon>
        <taxon>Spermatophyta</taxon>
        <taxon>Magnoliopsida</taxon>
        <taxon>eudicotyledons</taxon>
        <taxon>Gunneridae</taxon>
        <taxon>Pentapetalae</taxon>
        <taxon>rosids</taxon>
        <taxon>fabids</taxon>
        <taxon>Malpighiales</taxon>
        <taxon>Rhizophoraceae</taxon>
        <taxon>Rhizophora</taxon>
    </lineage>
</organism>
<reference evidence="2" key="1">
    <citation type="submission" date="2018-02" db="EMBL/GenBank/DDBJ databases">
        <title>Rhizophora mucronata_Transcriptome.</title>
        <authorList>
            <person name="Meera S.P."/>
            <person name="Sreeshan A."/>
            <person name="Augustine A."/>
        </authorList>
    </citation>
    <scope>NUCLEOTIDE SEQUENCE</scope>
    <source>
        <tissue evidence="2">Leaf</tissue>
    </source>
</reference>
<proteinExistence type="predicted"/>
<protein>
    <submittedName>
        <fullName evidence="2">Uncharacterized protein</fullName>
    </submittedName>
</protein>
<dbReference type="EMBL" id="GGEC01063603">
    <property type="protein sequence ID" value="MBX44087.1"/>
    <property type="molecule type" value="Transcribed_RNA"/>
</dbReference>
<evidence type="ECO:0000313" key="2">
    <source>
        <dbReference type="EMBL" id="MBX44087.1"/>
    </source>
</evidence>
<keyword evidence="1" id="KW-0812">Transmembrane</keyword>
<dbReference type="AlphaFoldDB" id="A0A2P2NNL1"/>
<evidence type="ECO:0000256" key="1">
    <source>
        <dbReference type="SAM" id="Phobius"/>
    </source>
</evidence>
<accession>A0A2P2NNL1</accession>
<keyword evidence="1" id="KW-0472">Membrane</keyword>
<sequence>MYLIKLKLNDNFYDATNFYASTWFVIFFGRSLCNKKKISLYLNNLFSL</sequence>
<name>A0A2P2NNL1_RHIMU</name>